<evidence type="ECO:0000259" key="9">
    <source>
        <dbReference type="PROSITE" id="PS50157"/>
    </source>
</evidence>
<keyword evidence="2" id="KW-0479">Metal-binding</keyword>
<evidence type="ECO:0000256" key="2">
    <source>
        <dbReference type="ARBA" id="ARBA00022723"/>
    </source>
</evidence>
<feature type="compositionally biased region" description="Polar residues" evidence="8">
    <location>
        <begin position="133"/>
        <end position="143"/>
    </location>
</feature>
<keyword evidence="5" id="KW-0862">Zinc</keyword>
<name>A0AAD9JI46_9ANNE</name>
<proteinExistence type="predicted"/>
<feature type="region of interest" description="Disordered" evidence="8">
    <location>
        <begin position="57"/>
        <end position="145"/>
    </location>
</feature>
<evidence type="ECO:0000256" key="8">
    <source>
        <dbReference type="SAM" id="MobiDB-lite"/>
    </source>
</evidence>
<keyword evidence="11" id="KW-1185">Reference proteome</keyword>
<keyword evidence="3" id="KW-0677">Repeat</keyword>
<evidence type="ECO:0000256" key="4">
    <source>
        <dbReference type="ARBA" id="ARBA00022771"/>
    </source>
</evidence>
<dbReference type="GO" id="GO:0008270">
    <property type="term" value="F:zinc ion binding"/>
    <property type="evidence" value="ECO:0007669"/>
    <property type="project" value="UniProtKB-KW"/>
</dbReference>
<organism evidence="10 11">
    <name type="scientific">Paralvinella palmiformis</name>
    <dbReference type="NCBI Taxonomy" id="53620"/>
    <lineage>
        <taxon>Eukaryota</taxon>
        <taxon>Metazoa</taxon>
        <taxon>Spiralia</taxon>
        <taxon>Lophotrochozoa</taxon>
        <taxon>Annelida</taxon>
        <taxon>Polychaeta</taxon>
        <taxon>Sedentaria</taxon>
        <taxon>Canalipalpata</taxon>
        <taxon>Terebellida</taxon>
        <taxon>Terebelliformia</taxon>
        <taxon>Alvinellidae</taxon>
        <taxon>Paralvinella</taxon>
    </lineage>
</organism>
<feature type="domain" description="C2H2-type" evidence="9">
    <location>
        <begin position="797"/>
        <end position="825"/>
    </location>
</feature>
<dbReference type="InterPro" id="IPR050888">
    <property type="entry name" value="ZnF_C2H2-type_TF"/>
</dbReference>
<reference evidence="10" key="1">
    <citation type="journal article" date="2023" name="Mol. Biol. Evol.">
        <title>Third-Generation Sequencing Reveals the Adaptive Role of the Epigenome in Three Deep-Sea Polychaetes.</title>
        <authorList>
            <person name="Perez M."/>
            <person name="Aroh O."/>
            <person name="Sun Y."/>
            <person name="Lan Y."/>
            <person name="Juniper S.K."/>
            <person name="Young C.R."/>
            <person name="Angers B."/>
            <person name="Qian P.Y."/>
        </authorList>
    </citation>
    <scope>NUCLEOTIDE SEQUENCE</scope>
    <source>
        <strain evidence="10">P08H-3</strain>
    </source>
</reference>
<evidence type="ECO:0000256" key="6">
    <source>
        <dbReference type="ARBA" id="ARBA00023242"/>
    </source>
</evidence>
<keyword evidence="4 7" id="KW-0863">Zinc-finger</keyword>
<dbReference type="Proteomes" id="UP001208570">
    <property type="component" value="Unassembled WGS sequence"/>
</dbReference>
<dbReference type="PANTHER" id="PTHR24406">
    <property type="entry name" value="TRANSCRIPTIONAL REPRESSOR CTCFL-RELATED"/>
    <property type="match status" value="1"/>
</dbReference>
<dbReference type="GO" id="GO:0005634">
    <property type="term" value="C:nucleus"/>
    <property type="evidence" value="ECO:0007669"/>
    <property type="project" value="UniProtKB-SubCell"/>
</dbReference>
<dbReference type="InterPro" id="IPR036236">
    <property type="entry name" value="Znf_C2H2_sf"/>
</dbReference>
<evidence type="ECO:0000256" key="5">
    <source>
        <dbReference type="ARBA" id="ARBA00022833"/>
    </source>
</evidence>
<keyword evidence="6" id="KW-0539">Nucleus</keyword>
<dbReference type="SUPFAM" id="SSF57667">
    <property type="entry name" value="beta-beta-alpha zinc fingers"/>
    <property type="match status" value="2"/>
</dbReference>
<feature type="compositionally biased region" description="Basic and acidic residues" evidence="8">
    <location>
        <begin position="105"/>
        <end position="120"/>
    </location>
</feature>
<feature type="domain" description="C2H2-type" evidence="9">
    <location>
        <begin position="854"/>
        <end position="882"/>
    </location>
</feature>
<evidence type="ECO:0000256" key="3">
    <source>
        <dbReference type="ARBA" id="ARBA00022737"/>
    </source>
</evidence>
<feature type="domain" description="C2H2-type" evidence="9">
    <location>
        <begin position="826"/>
        <end position="853"/>
    </location>
</feature>
<dbReference type="InterPro" id="IPR013087">
    <property type="entry name" value="Znf_C2H2_type"/>
</dbReference>
<dbReference type="PROSITE" id="PS00028">
    <property type="entry name" value="ZINC_FINGER_C2H2_1"/>
    <property type="match status" value="6"/>
</dbReference>
<evidence type="ECO:0000256" key="1">
    <source>
        <dbReference type="ARBA" id="ARBA00004123"/>
    </source>
</evidence>
<dbReference type="PROSITE" id="PS50157">
    <property type="entry name" value="ZINC_FINGER_C2H2_2"/>
    <property type="match status" value="4"/>
</dbReference>
<sequence length="1098" mass="124905">MLEDTVFLLPNDILNAWSKLAFDKPKQFKKILNESDVVITVLKQKSYTQFNVEGTQVDTATESSKDSNQTGLIIKYGNSVPESRSSKNSSKMKKVFSRQSRSRASTKDESSAVDGCEKLDSRRRKLFGKRDSGPSQIDQSSGALSKETEIIADPDGSIQGHFVLCDGIKNRLRHPGLSPLLKLNLVKQSRRLSLNQNCLRRNNVVISNNQSSLQCKSDRCECHKLPLDDNCKGVTGVIDSGKMGDVTKELKNMTEEDVTINHDIDHEYLNKNSNFNDLISQIGNQMDPEGRNNYVKQESSADPEPMITSVTDNFGAYNSGDHFLFDSNGCSEPEVMSTDKYSKNGHNAEERQTKNLVVKTGQQKIKVKKELSKVKMFQAKADYNIEDSVLAELKEDYLGCMLCGHMFEKCANLSTHLYFCHKITGNAHQKVFASSELWQRKDALARLKEVSRDQMILSGKHCPICFIGMLNSKNLIHHMAVHSDHPQYEEHLNKLKYNMKLSEQYSRLSKMHINRKRTKCEEKLLVKNELREDGKEVTPGERSTNQRWITCCICDREFISGPQLRKHLNNLHLLSWVDYIALDMLTEEQKSERILYIKSKRKTRYDNTTGMRSVGYTHQIIDCAKCSESIVCEKYSEHLETKHPEMSNDVDELITEMKCVLSGSWQSDENKATIQCPYCEFSLKHTQAQRHMKLTHQHEADFSEVFGQLKLELKSLTSKIRNDERKKRVALKIRLLCRFCGAPFIDQSTRSFHENYSCAKNHKRKQKYCCNFCGRRGISEAWFEEHVKQHNQDGPNYICALCGNGYKNKSGLDSHKGREHRNVKRFSCTQCSKEFYLHSHYKSHLLKHSAKKAFLCHLCNKKFKSRASLKRHLKVIHSDRTKVYRKKNKMGIELLQKQGQTDEDKKSLQIEQELDTLQQSLERADHADQALRSIQIQYDGTASGNLSTDSNLVPASVAEVTAPSAISTDVLDMTALHSNVQQVEEVHPVSGSCTAIRVIQSDMYQDCADIEMTEPPKAVTEMSETMSSDSSVLDSQYLENLPIQYVLDSSSLMSAGEPSTGNMQIILEIYFDESGNVISNVPSVLQVEQVIDNGSRKT</sequence>
<gene>
    <name evidence="10" type="ORF">LSH36_307g02067</name>
</gene>
<accession>A0AAD9JI46</accession>
<feature type="domain" description="C2H2-type" evidence="9">
    <location>
        <begin position="768"/>
        <end position="795"/>
    </location>
</feature>
<comment type="subcellular location">
    <subcellularLocation>
        <location evidence="1">Nucleus</location>
    </subcellularLocation>
</comment>
<dbReference type="Gene3D" id="3.30.160.60">
    <property type="entry name" value="Classic Zinc Finger"/>
    <property type="match status" value="2"/>
</dbReference>
<comment type="caution">
    <text evidence="10">The sequence shown here is derived from an EMBL/GenBank/DDBJ whole genome shotgun (WGS) entry which is preliminary data.</text>
</comment>
<evidence type="ECO:0000313" key="11">
    <source>
        <dbReference type="Proteomes" id="UP001208570"/>
    </source>
</evidence>
<protein>
    <recommendedName>
        <fullName evidence="9">C2H2-type domain-containing protein</fullName>
    </recommendedName>
</protein>
<dbReference type="SMART" id="SM00355">
    <property type="entry name" value="ZnF_C2H2"/>
    <property type="match status" value="9"/>
</dbReference>
<evidence type="ECO:0000256" key="7">
    <source>
        <dbReference type="PROSITE-ProRule" id="PRU00042"/>
    </source>
</evidence>
<evidence type="ECO:0000313" key="10">
    <source>
        <dbReference type="EMBL" id="KAK2153103.1"/>
    </source>
</evidence>
<dbReference type="AlphaFoldDB" id="A0AAD9JI46"/>
<dbReference type="EMBL" id="JAODUP010000307">
    <property type="protein sequence ID" value="KAK2153103.1"/>
    <property type="molecule type" value="Genomic_DNA"/>
</dbReference>
<feature type="compositionally biased region" description="Polar residues" evidence="8">
    <location>
        <begin position="57"/>
        <end position="71"/>
    </location>
</feature>